<sequence length="126" mass="14874">MFYRMVEYEWILPFKSYKQFGHLEKNCSFKHSNIKKWIPKKEVAKVKMDMTSFSDQEFPIIIRDNYECSKEMDFVMVVVHNSVYHSISTIVKEGKSIACDKMTIIEEIADIIQGYILMMENSGLNI</sequence>
<comment type="caution">
    <text evidence="1">The sequence shown here is derived from an EMBL/GenBank/DDBJ whole genome shotgun (WGS) entry which is preliminary data.</text>
</comment>
<proteinExistence type="predicted"/>
<keyword evidence="2" id="KW-1185">Reference proteome</keyword>
<dbReference type="EMBL" id="JBJUIK010000005">
    <property type="protein sequence ID" value="KAL3527896.1"/>
    <property type="molecule type" value="Genomic_DNA"/>
</dbReference>
<reference evidence="1 2" key="1">
    <citation type="submission" date="2024-11" db="EMBL/GenBank/DDBJ databases">
        <title>A near-complete genome assembly of Cinchona calisaya.</title>
        <authorList>
            <person name="Lian D.C."/>
            <person name="Zhao X.W."/>
            <person name="Wei L."/>
        </authorList>
    </citation>
    <scope>NUCLEOTIDE SEQUENCE [LARGE SCALE GENOMIC DNA]</scope>
    <source>
        <tissue evidence="1">Nenye</tissue>
    </source>
</reference>
<dbReference type="Proteomes" id="UP001630127">
    <property type="component" value="Unassembled WGS sequence"/>
</dbReference>
<accession>A0ABD3A7Z7</accession>
<organism evidence="1 2">
    <name type="scientific">Cinchona calisaya</name>
    <dbReference type="NCBI Taxonomy" id="153742"/>
    <lineage>
        <taxon>Eukaryota</taxon>
        <taxon>Viridiplantae</taxon>
        <taxon>Streptophyta</taxon>
        <taxon>Embryophyta</taxon>
        <taxon>Tracheophyta</taxon>
        <taxon>Spermatophyta</taxon>
        <taxon>Magnoliopsida</taxon>
        <taxon>eudicotyledons</taxon>
        <taxon>Gunneridae</taxon>
        <taxon>Pentapetalae</taxon>
        <taxon>asterids</taxon>
        <taxon>lamiids</taxon>
        <taxon>Gentianales</taxon>
        <taxon>Rubiaceae</taxon>
        <taxon>Cinchonoideae</taxon>
        <taxon>Cinchoneae</taxon>
        <taxon>Cinchona</taxon>
    </lineage>
</organism>
<evidence type="ECO:0000313" key="2">
    <source>
        <dbReference type="Proteomes" id="UP001630127"/>
    </source>
</evidence>
<protein>
    <submittedName>
        <fullName evidence="1">Uncharacterized protein</fullName>
    </submittedName>
</protein>
<gene>
    <name evidence="1" type="ORF">ACH5RR_012552</name>
</gene>
<dbReference type="AlphaFoldDB" id="A0ABD3A7Z7"/>
<evidence type="ECO:0000313" key="1">
    <source>
        <dbReference type="EMBL" id="KAL3527896.1"/>
    </source>
</evidence>
<name>A0ABD3A7Z7_9GENT</name>